<evidence type="ECO:0008006" key="3">
    <source>
        <dbReference type="Google" id="ProtNLM"/>
    </source>
</evidence>
<protein>
    <recommendedName>
        <fullName evidence="3">Fungal-specific transcription factor domain-containing protein</fullName>
    </recommendedName>
</protein>
<dbReference type="Pfam" id="PF11951">
    <property type="entry name" value="Fungal_trans_2"/>
    <property type="match status" value="1"/>
</dbReference>
<dbReference type="Proteomes" id="UP001610446">
    <property type="component" value="Unassembled WGS sequence"/>
</dbReference>
<proteinExistence type="predicted"/>
<dbReference type="PANTHER" id="PTHR37540">
    <property type="entry name" value="TRANSCRIPTION FACTOR (ACR-2), PUTATIVE-RELATED-RELATED"/>
    <property type="match status" value="1"/>
</dbReference>
<name>A0ABR4IRT5_9EURO</name>
<comment type="caution">
    <text evidence="1">The sequence shown here is derived from an EMBL/GenBank/DDBJ whole genome shotgun (WGS) entry which is preliminary data.</text>
</comment>
<dbReference type="EMBL" id="JBFXLU010000307">
    <property type="protein sequence ID" value="KAL2830381.1"/>
    <property type="molecule type" value="Genomic_DNA"/>
</dbReference>
<dbReference type="PANTHER" id="PTHR37540:SF5">
    <property type="entry name" value="TRANSCRIPTION FACTOR DOMAIN-CONTAINING PROTEIN"/>
    <property type="match status" value="1"/>
</dbReference>
<keyword evidence="2" id="KW-1185">Reference proteome</keyword>
<evidence type="ECO:0000313" key="2">
    <source>
        <dbReference type="Proteomes" id="UP001610446"/>
    </source>
</evidence>
<gene>
    <name evidence="1" type="ORF">BJY01DRAFT_227284</name>
</gene>
<organism evidence="1 2">
    <name type="scientific">Aspergillus pseudoustus</name>
    <dbReference type="NCBI Taxonomy" id="1810923"/>
    <lineage>
        <taxon>Eukaryota</taxon>
        <taxon>Fungi</taxon>
        <taxon>Dikarya</taxon>
        <taxon>Ascomycota</taxon>
        <taxon>Pezizomycotina</taxon>
        <taxon>Eurotiomycetes</taxon>
        <taxon>Eurotiomycetidae</taxon>
        <taxon>Eurotiales</taxon>
        <taxon>Aspergillaceae</taxon>
        <taxon>Aspergillus</taxon>
        <taxon>Aspergillus subgen. Nidulantes</taxon>
    </lineage>
</organism>
<reference evidence="1 2" key="1">
    <citation type="submission" date="2024-07" db="EMBL/GenBank/DDBJ databases">
        <title>Section-level genome sequencing and comparative genomics of Aspergillus sections Usti and Cavernicolus.</title>
        <authorList>
            <consortium name="Lawrence Berkeley National Laboratory"/>
            <person name="Nybo J.L."/>
            <person name="Vesth T.C."/>
            <person name="Theobald S."/>
            <person name="Frisvad J.C."/>
            <person name="Larsen T.O."/>
            <person name="Kjaerboelling I."/>
            <person name="Rothschild-Mancinelli K."/>
            <person name="Lyhne E.K."/>
            <person name="Kogle M.E."/>
            <person name="Barry K."/>
            <person name="Clum A."/>
            <person name="Na H."/>
            <person name="Ledsgaard L."/>
            <person name="Lin J."/>
            <person name="Lipzen A."/>
            <person name="Kuo A."/>
            <person name="Riley R."/>
            <person name="Mondo S."/>
            <person name="Labutti K."/>
            <person name="Haridas S."/>
            <person name="Pangalinan J."/>
            <person name="Salamov A.A."/>
            <person name="Simmons B.A."/>
            <person name="Magnuson J.K."/>
            <person name="Chen J."/>
            <person name="Drula E."/>
            <person name="Henrissat B."/>
            <person name="Wiebenga A."/>
            <person name="Lubbers R.J."/>
            <person name="Gomes A.C."/>
            <person name="Makela M.R."/>
            <person name="Stajich J."/>
            <person name="Grigoriev I.V."/>
            <person name="Mortensen U.H."/>
            <person name="De Vries R.P."/>
            <person name="Baker S.E."/>
            <person name="Andersen M.R."/>
        </authorList>
    </citation>
    <scope>NUCLEOTIDE SEQUENCE [LARGE SCALE GENOMIC DNA]</scope>
    <source>
        <strain evidence="1 2">CBS 123904</strain>
    </source>
</reference>
<accession>A0ABR4IRT5</accession>
<dbReference type="InterPro" id="IPR021858">
    <property type="entry name" value="Fun_TF"/>
</dbReference>
<evidence type="ECO:0000313" key="1">
    <source>
        <dbReference type="EMBL" id="KAL2830381.1"/>
    </source>
</evidence>
<sequence>MHRRSRGCYYDVRRKYGQLLAPSVTSSQTMQSLNPPFLGLRETCPVSFRWHMPRLIAHFYESLESSRVESSSESTAYKLQSTWFQHALSDPCLFHVTLYIGSSFFDIKSGNTPSTITLYHQTEIIRNVNERLSDPVLGVEDSTIASVALLALFSTLSGSHTTSQIHTAGLRRLIKLRGGHSKLGLDGLLATLIYTTEALQYIVFDLKSDLVPQGCHVVPPLGLESRILEYCALPYRILEARERSLVDSPSNYSDVTALFREIYEFKLDICPWGHSPRRTRKLKSHDHELLQTSPFLLINKDPIYYCCALAASIFWLLVDDSHVDSDIGLSLSTTKDTLDSMTRQLKDALSLVDDTAWLESTNPVVYCWVSMVGAAVARDSNLRAWLWVRQAKTMRVLDAVGDVAFLNDLWLHVVWLRGLVV</sequence>